<dbReference type="GeneID" id="24256709"/>
<protein>
    <submittedName>
        <fullName evidence="2">Uncharacterized protein</fullName>
    </submittedName>
</protein>
<dbReference type="PATRIC" id="fig|1028800.3.peg.643"/>
<dbReference type="KEGG" id="ngg:RG540_CH06330"/>
<evidence type="ECO:0000313" key="2">
    <source>
        <dbReference type="EMBL" id="CDN46823.1"/>
    </source>
</evidence>
<gene>
    <name evidence="2" type="ORF">RG540_CH06330</name>
</gene>
<dbReference type="HOGENOM" id="CLU_2356834_0_0_5"/>
<sequence length="96" mass="10291">MPVDENFLLTKIMDLSESVAKISGKIDGFMQSQSTQQAEINGLKTRISSTEADIVGIKATHSTVRNRLLGASAICSAAAAAFMTFGWPIVQKKFGL</sequence>
<accession>A0A068SKY1</accession>
<dbReference type="OrthoDB" id="9928120at2"/>
<dbReference type="Proteomes" id="UP000028181">
    <property type="component" value="Chromosome I"/>
</dbReference>
<keyword evidence="1" id="KW-0812">Transmembrane</keyword>
<dbReference type="EMBL" id="HG938353">
    <property type="protein sequence ID" value="CDN46823.1"/>
    <property type="molecule type" value="Genomic_DNA"/>
</dbReference>
<keyword evidence="3" id="KW-1185">Reference proteome</keyword>
<proteinExistence type="predicted"/>
<feature type="transmembrane region" description="Helical" evidence="1">
    <location>
        <begin position="68"/>
        <end position="90"/>
    </location>
</feature>
<organism evidence="2 3">
    <name type="scientific">Neorhizobium galegae bv. orientalis str. HAMBI 540</name>
    <dbReference type="NCBI Taxonomy" id="1028800"/>
    <lineage>
        <taxon>Bacteria</taxon>
        <taxon>Pseudomonadati</taxon>
        <taxon>Pseudomonadota</taxon>
        <taxon>Alphaproteobacteria</taxon>
        <taxon>Hyphomicrobiales</taxon>
        <taxon>Rhizobiaceae</taxon>
        <taxon>Rhizobium/Agrobacterium group</taxon>
        <taxon>Neorhizobium</taxon>
    </lineage>
</organism>
<evidence type="ECO:0000313" key="3">
    <source>
        <dbReference type="Proteomes" id="UP000028181"/>
    </source>
</evidence>
<evidence type="ECO:0000256" key="1">
    <source>
        <dbReference type="SAM" id="Phobius"/>
    </source>
</evidence>
<keyword evidence="1" id="KW-1133">Transmembrane helix</keyword>
<keyword evidence="1" id="KW-0472">Membrane</keyword>
<reference evidence="3" key="1">
    <citation type="journal article" date="2014" name="BMC Genomics">
        <title>Genome sequencing of two Neorhizobium galegae strains reveals a noeT gene responsible for the unusual acetylation of the nodulation factors.</title>
        <authorList>
            <person name="Osterman J."/>
            <person name="Marsh J."/>
            <person name="Laine P.K."/>
            <person name="Zeng Z."/>
            <person name="Alatalo E."/>
            <person name="Sullivan J.T."/>
            <person name="Young J.P."/>
            <person name="Thomas-Oates J."/>
            <person name="Paulin L."/>
            <person name="Lindstrom K."/>
        </authorList>
    </citation>
    <scope>NUCLEOTIDE SEQUENCE [LARGE SCALE GENOMIC DNA]</scope>
    <source>
        <strain evidence="3">HAMBI 540</strain>
    </source>
</reference>
<name>A0A068SKY1_NEOGA</name>
<dbReference type="RefSeq" id="WP_038584417.1">
    <property type="nucleotide sequence ID" value="NZ_HG938353.1"/>
</dbReference>
<dbReference type="AlphaFoldDB" id="A0A068SKY1"/>